<evidence type="ECO:0000256" key="1">
    <source>
        <dbReference type="SAM" id="Phobius"/>
    </source>
</evidence>
<dbReference type="Proteomes" id="UP000199670">
    <property type="component" value="Unassembled WGS sequence"/>
</dbReference>
<protein>
    <submittedName>
        <fullName evidence="2">Uncharacterized protein</fullName>
    </submittedName>
</protein>
<keyword evidence="3" id="KW-1185">Reference proteome</keyword>
<dbReference type="OrthoDB" id="7071782at2"/>
<feature type="transmembrane region" description="Helical" evidence="1">
    <location>
        <begin position="115"/>
        <end position="141"/>
    </location>
</feature>
<proteinExistence type="predicted"/>
<organism evidence="2 3">
    <name type="scientific">Gilliamella bombicola</name>
    <dbReference type="NCBI Taxonomy" id="1798182"/>
    <lineage>
        <taxon>Bacteria</taxon>
        <taxon>Pseudomonadati</taxon>
        <taxon>Pseudomonadota</taxon>
        <taxon>Gammaproteobacteria</taxon>
        <taxon>Orbales</taxon>
        <taxon>Orbaceae</taxon>
        <taxon>Gilliamella</taxon>
    </lineage>
</organism>
<evidence type="ECO:0000313" key="3">
    <source>
        <dbReference type="Proteomes" id="UP000199670"/>
    </source>
</evidence>
<accession>A0A1C3ZT30</accession>
<reference evidence="3" key="1">
    <citation type="submission" date="2016-08" db="EMBL/GenBank/DDBJ databases">
        <authorList>
            <person name="Varghese N."/>
            <person name="Submissions Spin"/>
        </authorList>
    </citation>
    <scope>NUCLEOTIDE SEQUENCE [LARGE SCALE GENOMIC DNA]</scope>
    <source>
        <strain evidence="3">R-53248</strain>
    </source>
</reference>
<name>A0A1C3ZT30_9GAMM</name>
<dbReference type="EMBL" id="FMAQ01000002">
    <property type="protein sequence ID" value="SCB85564.1"/>
    <property type="molecule type" value="Genomic_DNA"/>
</dbReference>
<gene>
    <name evidence="2" type="ORF">GA0061081_10282</name>
</gene>
<dbReference type="RefSeq" id="WP_091346770.1">
    <property type="nucleotide sequence ID" value="NZ_FMAQ01000002.1"/>
</dbReference>
<sequence>MKLVTKYMFQKVLNIRPLLIAFAICYLFMIILILATIKFDSYSNIYFPIIYLFLGLTLLIEVVLFVLMLIKLFTEPNTCQFTSFLGLFFSELFCIFWGGAVYFSAVADNFGLNELFVFLCAFLFPVISGLAYGILFIIKVLRWLVCFVLKQK</sequence>
<keyword evidence="1" id="KW-1133">Transmembrane helix</keyword>
<feature type="transmembrane region" description="Helical" evidence="1">
    <location>
        <begin position="49"/>
        <end position="70"/>
    </location>
</feature>
<dbReference type="AlphaFoldDB" id="A0A1C3ZT30"/>
<feature type="transmembrane region" description="Helical" evidence="1">
    <location>
        <begin position="12"/>
        <end position="37"/>
    </location>
</feature>
<feature type="transmembrane region" description="Helical" evidence="1">
    <location>
        <begin position="82"/>
        <end position="103"/>
    </location>
</feature>
<evidence type="ECO:0000313" key="2">
    <source>
        <dbReference type="EMBL" id="SCB85564.1"/>
    </source>
</evidence>
<keyword evidence="1" id="KW-0472">Membrane</keyword>
<keyword evidence="1" id="KW-0812">Transmembrane</keyword>